<dbReference type="KEGG" id="alf:CFBP5473_04995"/>
<dbReference type="EMBL" id="CP072167">
    <property type="protein sequence ID" value="QYA07232.1"/>
    <property type="molecule type" value="Genomic_DNA"/>
</dbReference>
<dbReference type="EMBL" id="CP124733">
    <property type="protein sequence ID" value="WHA42028.1"/>
    <property type="molecule type" value="Genomic_DNA"/>
</dbReference>
<dbReference type="InterPro" id="IPR011991">
    <property type="entry name" value="ArsR-like_HTH"/>
</dbReference>
<keyword evidence="2" id="KW-0238">DNA-binding</keyword>
<protein>
    <submittedName>
        <fullName evidence="5">Helix-turn-helix transcriptional regulator</fullName>
    </submittedName>
    <submittedName>
        <fullName evidence="7">Metalloregulator ArsR/SmtB family transcription factor</fullName>
    </submittedName>
</protein>
<keyword evidence="9" id="KW-1185">Reference proteome</keyword>
<organism evidence="5 8">
    <name type="scientific">Agrobacterium larrymoorei</name>
    <dbReference type="NCBI Taxonomy" id="160699"/>
    <lineage>
        <taxon>Bacteria</taxon>
        <taxon>Pseudomonadati</taxon>
        <taxon>Pseudomonadota</taxon>
        <taxon>Alphaproteobacteria</taxon>
        <taxon>Hyphomicrobiales</taxon>
        <taxon>Rhizobiaceae</taxon>
        <taxon>Rhizobium/Agrobacterium group</taxon>
        <taxon>Agrobacterium</taxon>
    </lineage>
</organism>
<dbReference type="STRING" id="1367849.GCA_000518585_01451"/>
<dbReference type="PANTHER" id="PTHR33154">
    <property type="entry name" value="TRANSCRIPTIONAL REGULATOR, ARSR FAMILY"/>
    <property type="match status" value="1"/>
</dbReference>
<evidence type="ECO:0000256" key="3">
    <source>
        <dbReference type="ARBA" id="ARBA00023163"/>
    </source>
</evidence>
<dbReference type="Proteomes" id="UP000298545">
    <property type="component" value="Chromosome circular"/>
</dbReference>
<dbReference type="GO" id="GO:0003677">
    <property type="term" value="F:DNA binding"/>
    <property type="evidence" value="ECO:0007669"/>
    <property type="project" value="UniProtKB-KW"/>
</dbReference>
<dbReference type="GO" id="GO:0003700">
    <property type="term" value="F:DNA-binding transcription factor activity"/>
    <property type="evidence" value="ECO:0007669"/>
    <property type="project" value="InterPro"/>
</dbReference>
<dbReference type="Proteomes" id="UP000298664">
    <property type="component" value="Chromosome Circular"/>
</dbReference>
<dbReference type="EMBL" id="CP039691">
    <property type="protein sequence ID" value="QCI97334.1"/>
    <property type="molecule type" value="Genomic_DNA"/>
</dbReference>
<dbReference type="Proteomes" id="UP000826513">
    <property type="component" value="Chromosome 1"/>
</dbReference>
<dbReference type="InterPro" id="IPR051081">
    <property type="entry name" value="HTH_MetalResp_TranReg"/>
</dbReference>
<dbReference type="InterPro" id="IPR036388">
    <property type="entry name" value="WH-like_DNA-bd_sf"/>
</dbReference>
<evidence type="ECO:0000313" key="6">
    <source>
        <dbReference type="EMBL" id="QYA07232.1"/>
    </source>
</evidence>
<evidence type="ECO:0000313" key="7">
    <source>
        <dbReference type="EMBL" id="WHA42028.1"/>
    </source>
</evidence>
<dbReference type="OrthoDB" id="9790747at2"/>
<dbReference type="AlphaFoldDB" id="A0A4D7DNY5"/>
<dbReference type="InterPro" id="IPR036390">
    <property type="entry name" value="WH_DNA-bd_sf"/>
</dbReference>
<name>A0A4D7DNY5_9HYPH</name>
<accession>A0A4D7DNY5</accession>
<gene>
    <name evidence="5" type="ORF">CFBP5473_04995</name>
    <name evidence="7" type="ORF">CFBP5477_005195</name>
    <name evidence="6" type="ORF">J5285_00410</name>
</gene>
<evidence type="ECO:0000259" key="4">
    <source>
        <dbReference type="PROSITE" id="PS50987"/>
    </source>
</evidence>
<sequence>MKPEDVLKAIAHPVRLKFLKWLKEPENHFNQAHPFSMGVCAHQFEISGLSQSTVSSHLAALQAAGLVRSRKVGQWNFYERDEENIAKFLEYLNDNL</sequence>
<proteinExistence type="predicted"/>
<dbReference type="InterPro" id="IPR001845">
    <property type="entry name" value="HTH_ArsR_DNA-bd_dom"/>
</dbReference>
<keyword evidence="1" id="KW-0805">Transcription regulation</keyword>
<reference evidence="5 8" key="1">
    <citation type="submission" date="2019-04" db="EMBL/GenBank/DDBJ databases">
        <title>Complete genome sequence of Agrobacterium larrymoorei CFBP5473.</title>
        <authorList>
            <person name="Haryono M."/>
            <person name="Chou L."/>
            <person name="Lin Y.-C."/>
            <person name="Lai E.-M."/>
            <person name="Kuo C.-H."/>
        </authorList>
    </citation>
    <scope>NUCLEOTIDE SEQUENCE [LARGE SCALE GENOMIC DNA]</scope>
    <source>
        <strain evidence="5 8">CFBP5473</strain>
    </source>
</reference>
<reference evidence="7" key="3">
    <citation type="submission" date="2023-05" db="EMBL/GenBank/DDBJ databases">
        <title>Complete genome sequence of Agrobacterium larrymoorei CFBP5477.</title>
        <authorList>
            <person name="Yen H.-C."/>
            <person name="Chou L."/>
            <person name="Lin Y.-C."/>
            <person name="Lai E.-M."/>
            <person name="Kuo C.-H."/>
        </authorList>
    </citation>
    <scope>NUCLEOTIDE SEQUENCE</scope>
    <source>
        <strain evidence="7">CFBP5477</strain>
    </source>
</reference>
<evidence type="ECO:0000313" key="8">
    <source>
        <dbReference type="Proteomes" id="UP000298545"/>
    </source>
</evidence>
<reference evidence="6 9" key="2">
    <citation type="submission" date="2021-03" db="EMBL/GenBank/DDBJ databases">
        <title>Rapid diversification of plasmids in a genus of pathogenic and nitrogen fixing bacteria.</title>
        <authorList>
            <person name="Weisberg A.J."/>
            <person name="Miller M."/>
            <person name="Ream W."/>
            <person name="Grunwald N.J."/>
            <person name="Chang J.H."/>
        </authorList>
    </citation>
    <scope>NUCLEOTIDE SEQUENCE [LARGE SCALE GENOMIC DNA]</scope>
    <source>
        <strain evidence="6 9">AF3.44</strain>
    </source>
</reference>
<dbReference type="Gene3D" id="1.10.10.10">
    <property type="entry name" value="Winged helix-like DNA-binding domain superfamily/Winged helix DNA-binding domain"/>
    <property type="match status" value="1"/>
</dbReference>
<evidence type="ECO:0000313" key="5">
    <source>
        <dbReference type="EMBL" id="QCI97334.1"/>
    </source>
</evidence>
<evidence type="ECO:0000313" key="9">
    <source>
        <dbReference type="Proteomes" id="UP000826513"/>
    </source>
</evidence>
<keyword evidence="3" id="KW-0804">Transcription</keyword>
<dbReference type="PANTHER" id="PTHR33154:SF33">
    <property type="entry name" value="TRANSCRIPTIONAL REPRESSOR SDPR"/>
    <property type="match status" value="1"/>
</dbReference>
<dbReference type="CDD" id="cd00090">
    <property type="entry name" value="HTH_ARSR"/>
    <property type="match status" value="1"/>
</dbReference>
<dbReference type="Pfam" id="PF01022">
    <property type="entry name" value="HTH_5"/>
    <property type="match status" value="1"/>
</dbReference>
<dbReference type="PROSITE" id="PS50987">
    <property type="entry name" value="HTH_ARSR_2"/>
    <property type="match status" value="1"/>
</dbReference>
<feature type="domain" description="HTH arsR-type" evidence="4">
    <location>
        <begin position="1"/>
        <end position="96"/>
    </location>
</feature>
<dbReference type="RefSeq" id="WP_027674282.1">
    <property type="nucleotide sequence ID" value="NZ_CP039691.1"/>
</dbReference>
<evidence type="ECO:0000256" key="2">
    <source>
        <dbReference type="ARBA" id="ARBA00023125"/>
    </source>
</evidence>
<evidence type="ECO:0000256" key="1">
    <source>
        <dbReference type="ARBA" id="ARBA00023015"/>
    </source>
</evidence>
<dbReference type="SMART" id="SM00418">
    <property type="entry name" value="HTH_ARSR"/>
    <property type="match status" value="1"/>
</dbReference>
<dbReference type="SUPFAM" id="SSF46785">
    <property type="entry name" value="Winged helix' DNA-binding domain"/>
    <property type="match status" value="1"/>
</dbReference>